<feature type="domain" description="Reverse transcriptase" evidence="2">
    <location>
        <begin position="526"/>
        <end position="597"/>
    </location>
</feature>
<feature type="region of interest" description="Disordered" evidence="1">
    <location>
        <begin position="173"/>
        <end position="193"/>
    </location>
</feature>
<dbReference type="GO" id="GO:0003824">
    <property type="term" value="F:catalytic activity"/>
    <property type="evidence" value="ECO:0007669"/>
    <property type="project" value="InterPro"/>
</dbReference>
<dbReference type="FunFam" id="3.60.10.10:FF:000045">
    <property type="entry name" value="Endonuclease/exonuclease/phosphatase family protein"/>
    <property type="match status" value="1"/>
</dbReference>
<dbReference type="Gene3D" id="3.60.10.10">
    <property type="entry name" value="Endonuclease/exonuclease/phosphatase"/>
    <property type="match status" value="1"/>
</dbReference>
<dbReference type="InterPro" id="IPR051916">
    <property type="entry name" value="GPI-anchor_lipid_remodeler"/>
</dbReference>
<dbReference type="GO" id="GO:0005783">
    <property type="term" value="C:endoplasmic reticulum"/>
    <property type="evidence" value="ECO:0007669"/>
    <property type="project" value="TreeGrafter"/>
</dbReference>
<dbReference type="CDD" id="cd01647">
    <property type="entry name" value="RT_LTR"/>
    <property type="match status" value="1"/>
</dbReference>
<evidence type="ECO:0000259" key="2">
    <source>
        <dbReference type="Pfam" id="PF00078"/>
    </source>
</evidence>
<dbReference type="GO" id="GO:0016020">
    <property type="term" value="C:membrane"/>
    <property type="evidence" value="ECO:0007669"/>
    <property type="project" value="GOC"/>
</dbReference>
<feature type="compositionally biased region" description="Polar residues" evidence="1">
    <location>
        <begin position="96"/>
        <end position="109"/>
    </location>
</feature>
<sequence length="619" mass="70258">MLKILNRNLKRLCSKLRWPIHRRQKPKIIIQKLGKSNSKSHPSSNQDSTQNGSATVHPNTQSNTEKPQKKPIRIATFNAALFSMAPAIPKTESSNEDQPNSNQSIDYNSRIKSTNDRLKSILKQAPLFPNSMNDSENLSKQQKFAKSKLRVSINLPDNEISLMRSAQLSFGNEENEASSSKNTNINMKGKSSVRSQRYSSNKTIVEVLREVDADILGLQDVKAEEEKGMKPLADLAEALGMNYVFAESWAPEYGNAVLSKWPIKRWNVQKIFDDSDFRNLLKVTVDVPWAGEVNFHCTYLDHLDENWRMKQINAIIQSHDGPNILAGGLNSLDETDYSPERWTDIVKYYEEMGKPTPKVEVMRFLKSKQYTDAKDFAGECEPVVMIAKGQSVQGTCKYGTRVDYILASSNSPYKFVPGSYSVFSSKGTSDHHIVKVDVLKGESNAQQHGNRKRRQPKQRIVKITNSSSKDSLREQKASEFIHSKQGTMTVAEYESKFTQLARFATYVIPTKARKELLDKGAPVLFVKKKDGTMRLCIDYRELNKVTIKNRYPLPRIDDLFDQLQGAQVFSKIDLRSGYYQLKFKTESIEKTAFRTVTGTMSFSSCHLTSQMPQQPSWTS</sequence>
<evidence type="ECO:0000256" key="1">
    <source>
        <dbReference type="SAM" id="MobiDB-lite"/>
    </source>
</evidence>
<feature type="region of interest" description="Disordered" evidence="1">
    <location>
        <begin position="27"/>
        <end position="71"/>
    </location>
</feature>
<feature type="compositionally biased region" description="Polar residues" evidence="1">
    <location>
        <begin position="173"/>
        <end position="186"/>
    </location>
</feature>
<feature type="domain" description="Endonuclease/exonuclease/phosphatase" evidence="3">
    <location>
        <begin position="195"/>
        <end position="431"/>
    </location>
</feature>
<dbReference type="InterPro" id="IPR043128">
    <property type="entry name" value="Rev_trsase/Diguanyl_cyclase"/>
</dbReference>
<proteinExistence type="predicted"/>
<dbReference type="SUPFAM" id="SSF56219">
    <property type="entry name" value="DNase I-like"/>
    <property type="match status" value="1"/>
</dbReference>
<accession>A0A7J7H5Z7</accession>
<feature type="compositionally biased region" description="Polar residues" evidence="1">
    <location>
        <begin position="34"/>
        <end position="65"/>
    </location>
</feature>
<reference evidence="4 5" key="2">
    <citation type="submission" date="2020-07" db="EMBL/GenBank/DDBJ databases">
        <title>Genome assembly of wild tea tree DASZ reveals pedigree and selection history of tea varieties.</title>
        <authorList>
            <person name="Zhang W."/>
        </authorList>
    </citation>
    <scope>NUCLEOTIDE SEQUENCE [LARGE SCALE GENOMIC DNA]</scope>
    <source>
        <strain evidence="5">cv. G240</strain>
        <tissue evidence="4">Leaf</tissue>
    </source>
</reference>
<gene>
    <name evidence="4" type="ORF">HYC85_013902</name>
</gene>
<dbReference type="GO" id="GO:0006506">
    <property type="term" value="P:GPI anchor biosynthetic process"/>
    <property type="evidence" value="ECO:0007669"/>
    <property type="project" value="TreeGrafter"/>
</dbReference>
<dbReference type="AlphaFoldDB" id="A0A7J7H5Z7"/>
<dbReference type="Pfam" id="PF00078">
    <property type="entry name" value="RVT_1"/>
    <property type="match status" value="1"/>
</dbReference>
<evidence type="ECO:0000313" key="5">
    <source>
        <dbReference type="Proteomes" id="UP000593564"/>
    </source>
</evidence>
<reference evidence="5" key="1">
    <citation type="journal article" date="2020" name="Nat. Commun.">
        <title>Genome assembly of wild tea tree DASZ reveals pedigree and selection history of tea varieties.</title>
        <authorList>
            <person name="Zhang W."/>
            <person name="Zhang Y."/>
            <person name="Qiu H."/>
            <person name="Guo Y."/>
            <person name="Wan H."/>
            <person name="Zhang X."/>
            <person name="Scossa F."/>
            <person name="Alseekh S."/>
            <person name="Zhang Q."/>
            <person name="Wang P."/>
            <person name="Xu L."/>
            <person name="Schmidt M.H."/>
            <person name="Jia X."/>
            <person name="Li D."/>
            <person name="Zhu A."/>
            <person name="Guo F."/>
            <person name="Chen W."/>
            <person name="Ni D."/>
            <person name="Usadel B."/>
            <person name="Fernie A.R."/>
            <person name="Wen W."/>
        </authorList>
    </citation>
    <scope>NUCLEOTIDE SEQUENCE [LARGE SCALE GENOMIC DNA]</scope>
    <source>
        <strain evidence="5">cv. G240</strain>
    </source>
</reference>
<dbReference type="PANTHER" id="PTHR14859:SF0">
    <property type="entry name" value="ENDONUCLEASE_EXONUCLEASE_PHOSPHATASE FAMILY PROTEIN, EXPRESSED"/>
    <property type="match status" value="1"/>
</dbReference>
<dbReference type="PANTHER" id="PTHR14859">
    <property type="entry name" value="CALCOFLUOR WHITE HYPERSENSITIVE PROTEIN PRECURSOR"/>
    <property type="match status" value="1"/>
</dbReference>
<dbReference type="EMBL" id="JACBKZ010000006">
    <property type="protein sequence ID" value="KAF5947945.1"/>
    <property type="molecule type" value="Genomic_DNA"/>
</dbReference>
<dbReference type="InterPro" id="IPR005135">
    <property type="entry name" value="Endo/exonuclease/phosphatase"/>
</dbReference>
<evidence type="ECO:0000259" key="3">
    <source>
        <dbReference type="Pfam" id="PF03372"/>
    </source>
</evidence>
<dbReference type="InterPro" id="IPR000477">
    <property type="entry name" value="RT_dom"/>
</dbReference>
<protein>
    <recommendedName>
        <fullName evidence="6">Reverse transcriptase domain-containing protein</fullName>
    </recommendedName>
</protein>
<dbReference type="SUPFAM" id="SSF56672">
    <property type="entry name" value="DNA/RNA polymerases"/>
    <property type="match status" value="1"/>
</dbReference>
<dbReference type="Pfam" id="PF03372">
    <property type="entry name" value="Exo_endo_phos"/>
    <property type="match status" value="1"/>
</dbReference>
<evidence type="ECO:0000313" key="4">
    <source>
        <dbReference type="EMBL" id="KAF5947945.1"/>
    </source>
</evidence>
<dbReference type="InterPro" id="IPR036691">
    <property type="entry name" value="Endo/exonu/phosph_ase_sf"/>
</dbReference>
<comment type="caution">
    <text evidence="4">The sequence shown here is derived from an EMBL/GenBank/DDBJ whole genome shotgun (WGS) entry which is preliminary data.</text>
</comment>
<dbReference type="Gene3D" id="3.30.70.270">
    <property type="match status" value="1"/>
</dbReference>
<organism evidence="4 5">
    <name type="scientific">Camellia sinensis</name>
    <name type="common">Tea plant</name>
    <name type="synonym">Thea sinensis</name>
    <dbReference type="NCBI Taxonomy" id="4442"/>
    <lineage>
        <taxon>Eukaryota</taxon>
        <taxon>Viridiplantae</taxon>
        <taxon>Streptophyta</taxon>
        <taxon>Embryophyta</taxon>
        <taxon>Tracheophyta</taxon>
        <taxon>Spermatophyta</taxon>
        <taxon>Magnoliopsida</taxon>
        <taxon>eudicotyledons</taxon>
        <taxon>Gunneridae</taxon>
        <taxon>Pentapetalae</taxon>
        <taxon>asterids</taxon>
        <taxon>Ericales</taxon>
        <taxon>Theaceae</taxon>
        <taxon>Camellia</taxon>
    </lineage>
</organism>
<feature type="region of interest" description="Disordered" evidence="1">
    <location>
        <begin position="90"/>
        <end position="109"/>
    </location>
</feature>
<dbReference type="Proteomes" id="UP000593564">
    <property type="component" value="Unassembled WGS sequence"/>
</dbReference>
<keyword evidence="5" id="KW-1185">Reference proteome</keyword>
<evidence type="ECO:0008006" key="6">
    <source>
        <dbReference type="Google" id="ProtNLM"/>
    </source>
</evidence>
<dbReference type="InterPro" id="IPR043502">
    <property type="entry name" value="DNA/RNA_pol_sf"/>
</dbReference>
<name>A0A7J7H5Z7_CAMSI</name>